<gene>
    <name evidence="3" type="ORF">BDV95DRAFT_568082</name>
</gene>
<evidence type="ECO:0000256" key="1">
    <source>
        <dbReference type="SAM" id="MobiDB-lite"/>
    </source>
</evidence>
<organism evidence="3 4">
    <name type="scientific">Massariosphaeria phaeospora</name>
    <dbReference type="NCBI Taxonomy" id="100035"/>
    <lineage>
        <taxon>Eukaryota</taxon>
        <taxon>Fungi</taxon>
        <taxon>Dikarya</taxon>
        <taxon>Ascomycota</taxon>
        <taxon>Pezizomycotina</taxon>
        <taxon>Dothideomycetes</taxon>
        <taxon>Pleosporomycetidae</taxon>
        <taxon>Pleosporales</taxon>
        <taxon>Pleosporales incertae sedis</taxon>
        <taxon>Massariosphaeria</taxon>
    </lineage>
</organism>
<evidence type="ECO:0000313" key="3">
    <source>
        <dbReference type="EMBL" id="KAF2872814.1"/>
    </source>
</evidence>
<keyword evidence="4" id="KW-1185">Reference proteome</keyword>
<feature type="compositionally biased region" description="Basic and acidic residues" evidence="1">
    <location>
        <begin position="38"/>
        <end position="48"/>
    </location>
</feature>
<proteinExistence type="predicted"/>
<name>A0A7C8I7S6_9PLEO</name>
<accession>A0A7C8I7S6</accession>
<dbReference type="Proteomes" id="UP000481861">
    <property type="component" value="Unassembled WGS sequence"/>
</dbReference>
<evidence type="ECO:0000313" key="4">
    <source>
        <dbReference type="Proteomes" id="UP000481861"/>
    </source>
</evidence>
<feature type="domain" description="PD-(D/E)XK nuclease-like" evidence="2">
    <location>
        <begin position="189"/>
        <end position="478"/>
    </location>
</feature>
<dbReference type="InterPro" id="IPR046797">
    <property type="entry name" value="PDDEXK_12"/>
</dbReference>
<reference evidence="3 4" key="1">
    <citation type="submission" date="2020-01" db="EMBL/GenBank/DDBJ databases">
        <authorList>
            <consortium name="DOE Joint Genome Institute"/>
            <person name="Haridas S."/>
            <person name="Albert R."/>
            <person name="Binder M."/>
            <person name="Bloem J."/>
            <person name="Labutti K."/>
            <person name="Salamov A."/>
            <person name="Andreopoulos B."/>
            <person name="Baker S.E."/>
            <person name="Barry K."/>
            <person name="Bills G."/>
            <person name="Bluhm B.H."/>
            <person name="Cannon C."/>
            <person name="Castanera R."/>
            <person name="Culley D.E."/>
            <person name="Daum C."/>
            <person name="Ezra D."/>
            <person name="Gonzalez J.B."/>
            <person name="Henrissat B."/>
            <person name="Kuo A."/>
            <person name="Liang C."/>
            <person name="Lipzen A."/>
            <person name="Lutzoni F."/>
            <person name="Magnuson J."/>
            <person name="Mondo S."/>
            <person name="Nolan M."/>
            <person name="Ohm R."/>
            <person name="Pangilinan J."/>
            <person name="Park H.-J.H."/>
            <person name="Ramirez L."/>
            <person name="Alfaro M."/>
            <person name="Sun H."/>
            <person name="Tritt A."/>
            <person name="Yoshinaga Y."/>
            <person name="Zwiers L.-H.L."/>
            <person name="Turgeon B.G."/>
            <person name="Goodwin S.B."/>
            <person name="Spatafora J.W."/>
            <person name="Crous P.W."/>
            <person name="Grigoriev I.V."/>
        </authorList>
    </citation>
    <scope>NUCLEOTIDE SEQUENCE [LARGE SCALE GENOMIC DNA]</scope>
    <source>
        <strain evidence="3 4">CBS 611.86</strain>
    </source>
</reference>
<protein>
    <recommendedName>
        <fullName evidence="2">PD-(D/E)XK nuclease-like domain-containing protein</fullName>
    </recommendedName>
</protein>
<comment type="caution">
    <text evidence="3">The sequence shown here is derived from an EMBL/GenBank/DDBJ whole genome shotgun (WGS) entry which is preliminary data.</text>
</comment>
<dbReference type="AlphaFoldDB" id="A0A7C8I7S6"/>
<feature type="region of interest" description="Disordered" evidence="1">
    <location>
        <begin position="379"/>
        <end position="402"/>
    </location>
</feature>
<sequence length="506" mass="56216">MPSPSPLAIDLSRASESPTNRIEAWLQSVFDSPGTPTESRHPLNHDHLPPPLPSPSPLQRKRASDDSGVDMDYRGDPASPSKRQRTGQDGRSAAEMTDSFTRTETAQMTSTAASNRSNRSKSPARQKAALVTARPAIVQHSIAVAPDIPEHMMAPLQGLRMRMRNSLHSGYVPAGLKDKLLAVDAFKKSFKFDPIEEQAYAAGEQLPTAQADEILRRVKEIFRKTQHCQDTNKDENGWCVHVVLPLLDLVNLMYGQDRWMPESVQTQGIDKAYLSYAADFSDKDTEKSENAGSIFRKTDFCFAYSPQHEKYEALYNRLRKSVISHTTDMSSQCLALFSGIEVKKAAGSLDEAQLQISIWMAASLRQKAEMALRFAHTEEPHGTDSALQEPTAAAVEESAPPKPDLSALIEPAITIVGREHKLYYAFLCWDTVPVGRASVVDKVQVLFDNNVPGLFTDSVPGIFRLARLYGNILEYGMDEGIDGFWGRFMGPVLERVAKDVEARRQR</sequence>
<dbReference type="OrthoDB" id="4161186at2759"/>
<feature type="compositionally biased region" description="Polar residues" evidence="1">
    <location>
        <begin position="98"/>
        <end position="117"/>
    </location>
</feature>
<dbReference type="EMBL" id="JAADJZ010000008">
    <property type="protein sequence ID" value="KAF2872814.1"/>
    <property type="molecule type" value="Genomic_DNA"/>
</dbReference>
<evidence type="ECO:0000259" key="2">
    <source>
        <dbReference type="Pfam" id="PF20516"/>
    </source>
</evidence>
<feature type="region of interest" description="Disordered" evidence="1">
    <location>
        <begin position="27"/>
        <end position="126"/>
    </location>
</feature>
<dbReference type="Pfam" id="PF20516">
    <property type="entry name" value="PDDEXK_12"/>
    <property type="match status" value="1"/>
</dbReference>